<name>A0ABS0H1C4_9ACTN</name>
<organism evidence="5 6">
    <name type="scientific">Plantactinospora alkalitolerans</name>
    <dbReference type="NCBI Taxonomy" id="2789879"/>
    <lineage>
        <taxon>Bacteria</taxon>
        <taxon>Bacillati</taxon>
        <taxon>Actinomycetota</taxon>
        <taxon>Actinomycetes</taxon>
        <taxon>Micromonosporales</taxon>
        <taxon>Micromonosporaceae</taxon>
        <taxon>Plantactinospora</taxon>
    </lineage>
</organism>
<dbReference type="Proteomes" id="UP000638560">
    <property type="component" value="Unassembled WGS sequence"/>
</dbReference>
<dbReference type="PANTHER" id="PTHR10724">
    <property type="entry name" value="30S RIBOSOMAL PROTEIN S1"/>
    <property type="match status" value="1"/>
</dbReference>
<keyword evidence="6" id="KW-1185">Reference proteome</keyword>
<evidence type="ECO:0000313" key="6">
    <source>
        <dbReference type="Proteomes" id="UP000638560"/>
    </source>
</evidence>
<dbReference type="InterPro" id="IPR050437">
    <property type="entry name" value="Ribos_protein_bS1-like"/>
</dbReference>
<dbReference type="Gene3D" id="2.40.50.140">
    <property type="entry name" value="Nucleic acid-binding proteins"/>
    <property type="match status" value="3"/>
</dbReference>
<comment type="caution">
    <text evidence="5">The sequence shown here is derived from an EMBL/GenBank/DDBJ whole genome shotgun (WGS) entry which is preliminary data.</text>
</comment>
<protein>
    <submittedName>
        <fullName evidence="5">S1 RNA-binding domain-containing protein</fullName>
    </submittedName>
</protein>
<dbReference type="RefSeq" id="WP_196203661.1">
    <property type="nucleotide sequence ID" value="NZ_JADPUN010000218.1"/>
</dbReference>
<dbReference type="PRINTS" id="PR00681">
    <property type="entry name" value="RIBOSOMALS1"/>
</dbReference>
<reference evidence="5 6" key="1">
    <citation type="submission" date="2020-11" db="EMBL/GenBank/DDBJ databases">
        <title>A novel isolate from a Black sea contaminated sediment with potential to produce alkanes: Plantactinospora alkalitolerans sp. nov.</title>
        <authorList>
            <person name="Carro L."/>
            <person name="Veyisoglu A."/>
            <person name="Guven K."/>
            <person name="Schumann P."/>
            <person name="Klenk H.-P."/>
            <person name="Sahin N."/>
        </authorList>
    </citation>
    <scope>NUCLEOTIDE SEQUENCE [LARGE SCALE GENOMIC DNA]</scope>
    <source>
        <strain evidence="5 6">S1510</strain>
    </source>
</reference>
<feature type="domain" description="S1 motif" evidence="4">
    <location>
        <begin position="110"/>
        <end position="186"/>
    </location>
</feature>
<evidence type="ECO:0000313" key="5">
    <source>
        <dbReference type="EMBL" id="MBF9132121.1"/>
    </source>
</evidence>
<keyword evidence="2" id="KW-0689">Ribosomal protein</keyword>
<evidence type="ECO:0000256" key="3">
    <source>
        <dbReference type="ARBA" id="ARBA00023274"/>
    </source>
</evidence>
<evidence type="ECO:0000259" key="4">
    <source>
        <dbReference type="PROSITE" id="PS50126"/>
    </source>
</evidence>
<sequence length="273" mass="29744">METVEGDQSLTAFMAAVSVGDTLTGTVAEITRQGAAVLLEGFTGDPVGLIGCLDYSWRSFQRSPGGILQAGDRVAAEVIAVDHLKRRIMLSRSATENPQLWAFLKALHQGQRLSGTVTAIETFGVFVDLDDGPKHPTFPGVGFITMPELSWRRFEDPSEIVSTGQPVTCEFLAFDTTNGEARLSLRATQTDPFLDFARTFQVGQILHGSVTKLVPFGAFVRVKDGIEGLIQLSELSTTPIETPDQAVQIGDEVLVTITEIDPSRRRLTLSRRH</sequence>
<proteinExistence type="inferred from homology"/>
<dbReference type="PANTHER" id="PTHR10724:SF7">
    <property type="entry name" value="SMALL RIBOSOMAL SUBUNIT PROTEIN BS1C"/>
    <property type="match status" value="1"/>
</dbReference>
<accession>A0ABS0H1C4</accession>
<dbReference type="Pfam" id="PF00575">
    <property type="entry name" value="S1"/>
    <property type="match status" value="3"/>
</dbReference>
<dbReference type="InterPro" id="IPR012340">
    <property type="entry name" value="NA-bd_OB-fold"/>
</dbReference>
<dbReference type="InterPro" id="IPR003029">
    <property type="entry name" value="S1_domain"/>
</dbReference>
<dbReference type="PROSITE" id="PS50126">
    <property type="entry name" value="S1"/>
    <property type="match status" value="3"/>
</dbReference>
<evidence type="ECO:0000256" key="2">
    <source>
        <dbReference type="ARBA" id="ARBA00022980"/>
    </source>
</evidence>
<evidence type="ECO:0000256" key="1">
    <source>
        <dbReference type="ARBA" id="ARBA00006767"/>
    </source>
</evidence>
<dbReference type="InterPro" id="IPR035104">
    <property type="entry name" value="Ribosomal_protein_S1-like"/>
</dbReference>
<dbReference type="SMART" id="SM00316">
    <property type="entry name" value="S1"/>
    <property type="match status" value="3"/>
</dbReference>
<keyword evidence="3" id="KW-0687">Ribonucleoprotein</keyword>
<gene>
    <name evidence="5" type="ORF">I0C86_24670</name>
</gene>
<dbReference type="EMBL" id="JADPUN010000218">
    <property type="protein sequence ID" value="MBF9132121.1"/>
    <property type="molecule type" value="Genomic_DNA"/>
</dbReference>
<dbReference type="CDD" id="cd00164">
    <property type="entry name" value="S1_like"/>
    <property type="match status" value="1"/>
</dbReference>
<feature type="domain" description="S1 motif" evidence="4">
    <location>
        <begin position="20"/>
        <end position="93"/>
    </location>
</feature>
<dbReference type="SUPFAM" id="SSF50249">
    <property type="entry name" value="Nucleic acid-binding proteins"/>
    <property type="match status" value="3"/>
</dbReference>
<feature type="domain" description="S1 motif" evidence="4">
    <location>
        <begin position="203"/>
        <end position="272"/>
    </location>
</feature>
<comment type="similarity">
    <text evidence="1">Belongs to the bacterial ribosomal protein bS1 family.</text>
</comment>